<feature type="region of interest" description="Disordered" evidence="1">
    <location>
        <begin position="1"/>
        <end position="21"/>
    </location>
</feature>
<dbReference type="Proteomes" id="UP001212997">
    <property type="component" value="Unassembled WGS sequence"/>
</dbReference>
<comment type="caution">
    <text evidence="2">The sequence shown here is derived from an EMBL/GenBank/DDBJ whole genome shotgun (WGS) entry which is preliminary data.</text>
</comment>
<dbReference type="InterPro" id="IPR052055">
    <property type="entry name" value="Hepadnavirus_pol/RT"/>
</dbReference>
<gene>
    <name evidence="2" type="ORF">NLI96_g13056</name>
</gene>
<accession>A0AAD5UNP1</accession>
<feature type="region of interest" description="Disordered" evidence="1">
    <location>
        <begin position="540"/>
        <end position="567"/>
    </location>
</feature>
<dbReference type="InterPro" id="IPR043128">
    <property type="entry name" value="Rev_trsase/Diguanyl_cyclase"/>
</dbReference>
<proteinExistence type="predicted"/>
<evidence type="ECO:0008006" key="4">
    <source>
        <dbReference type="Google" id="ProtNLM"/>
    </source>
</evidence>
<reference evidence="2" key="1">
    <citation type="submission" date="2022-07" db="EMBL/GenBank/DDBJ databases">
        <title>Genome Sequence of Physisporinus lineatus.</title>
        <authorList>
            <person name="Buettner E."/>
        </authorList>
    </citation>
    <scope>NUCLEOTIDE SEQUENCE</scope>
    <source>
        <strain evidence="2">VT162</strain>
    </source>
</reference>
<dbReference type="PANTHER" id="PTHR33050:SF7">
    <property type="entry name" value="RIBONUCLEASE H"/>
    <property type="match status" value="1"/>
</dbReference>
<evidence type="ECO:0000256" key="1">
    <source>
        <dbReference type="SAM" id="MobiDB-lite"/>
    </source>
</evidence>
<dbReference type="SUPFAM" id="SSF56672">
    <property type="entry name" value="DNA/RNA polymerases"/>
    <property type="match status" value="1"/>
</dbReference>
<organism evidence="2 3">
    <name type="scientific">Meripilus lineatus</name>
    <dbReference type="NCBI Taxonomy" id="2056292"/>
    <lineage>
        <taxon>Eukaryota</taxon>
        <taxon>Fungi</taxon>
        <taxon>Dikarya</taxon>
        <taxon>Basidiomycota</taxon>
        <taxon>Agaricomycotina</taxon>
        <taxon>Agaricomycetes</taxon>
        <taxon>Polyporales</taxon>
        <taxon>Meripilaceae</taxon>
        <taxon>Meripilus</taxon>
    </lineage>
</organism>
<dbReference type="PANTHER" id="PTHR33050">
    <property type="entry name" value="REVERSE TRANSCRIPTASE DOMAIN-CONTAINING PROTEIN"/>
    <property type="match status" value="1"/>
</dbReference>
<dbReference type="Gene3D" id="3.30.70.270">
    <property type="match status" value="1"/>
</dbReference>
<evidence type="ECO:0000313" key="3">
    <source>
        <dbReference type="Proteomes" id="UP001212997"/>
    </source>
</evidence>
<keyword evidence="3" id="KW-1185">Reference proteome</keyword>
<feature type="compositionally biased region" description="Polar residues" evidence="1">
    <location>
        <begin position="549"/>
        <end position="567"/>
    </location>
</feature>
<protein>
    <recommendedName>
        <fullName evidence="4">Reverse transcriptase domain-containing protein</fullName>
    </recommendedName>
</protein>
<sequence>MEPLTADSASDPRGVTTPLDPDRVEKTLRRLGLLDRWAHVVQGLRSGFHTGVNTDVPKTTIFENHTSSELDPSFIDSYIAQEQAAGRYSQGFEPSILEELIGPFRTSPIGLVPKSGSSKLRMIQDLSFPRNDPTTSSVNSHVVSDDFPTAWGTFSKLSTLILELPQGCQATVFDISSAYRITPVLPTQQHVLCVFWRGKVYVDRAVCFGLRSSAGVFGAIADMIVDICEASGFGPIKKWVDDFIVIWLPHQTWTETEFVQLMAALGVPWSMEKTKPLADIQRYLGFNWNLSDKSVAFPVEKLDDLQALLLHWFDTSARFTSQEASRLHGKLVHATTIFPIIRPFLRSIARFALKFQSPRARLRSTDSVRADVKWIADMLHKTPNTLPLTQPTPVDLQWWGDASTSFGIGVTVGPAWEIWEWSPGFHVGPSLEYDIGWAEAVAIELGLQLAVVTHQIGTHSAGQVFLVRSDNEGVVTVLNKGRSWSRQTNTVLKRIYMMLATLGVQLRAVHVRSDENITDPLSRGDIPAFLSQVPQDATRKRHSLPLPHSLSNALRSWSSPQPQSGSI</sequence>
<dbReference type="InterPro" id="IPR043502">
    <property type="entry name" value="DNA/RNA_pol_sf"/>
</dbReference>
<dbReference type="AlphaFoldDB" id="A0AAD5UNP1"/>
<evidence type="ECO:0000313" key="2">
    <source>
        <dbReference type="EMBL" id="KAJ3473309.1"/>
    </source>
</evidence>
<name>A0AAD5UNP1_9APHY</name>
<dbReference type="Gene3D" id="3.10.10.10">
    <property type="entry name" value="HIV Type 1 Reverse Transcriptase, subunit A, domain 1"/>
    <property type="match status" value="1"/>
</dbReference>
<dbReference type="EMBL" id="JANAWD010001455">
    <property type="protein sequence ID" value="KAJ3473309.1"/>
    <property type="molecule type" value="Genomic_DNA"/>
</dbReference>